<dbReference type="RefSeq" id="WP_126465256.1">
    <property type="nucleotide sequence ID" value="NZ_LR134523.1"/>
</dbReference>
<protein>
    <submittedName>
        <fullName evidence="1">Bifunctional RNase H/acid phosphatase</fullName>
    </submittedName>
</protein>
<gene>
    <name evidence="1" type="ORF">NCTC13079_00698</name>
</gene>
<dbReference type="InterPro" id="IPR029033">
    <property type="entry name" value="His_PPase_superfam"/>
</dbReference>
<name>A0A3S5C2E3_9FIRM</name>
<dbReference type="OrthoDB" id="7925971at2"/>
<dbReference type="SUPFAM" id="SSF53254">
    <property type="entry name" value="Phosphoglycerate mutase-like"/>
    <property type="match status" value="1"/>
</dbReference>
<dbReference type="Gene3D" id="3.40.50.1240">
    <property type="entry name" value="Phosphoglycerate mutase-like"/>
    <property type="match status" value="1"/>
</dbReference>
<dbReference type="InterPro" id="IPR013078">
    <property type="entry name" value="His_Pase_superF_clade-1"/>
</dbReference>
<dbReference type="EMBL" id="LR134523">
    <property type="protein sequence ID" value="VEJ35459.1"/>
    <property type="molecule type" value="Genomic_DNA"/>
</dbReference>
<dbReference type="GO" id="GO:0005737">
    <property type="term" value="C:cytoplasm"/>
    <property type="evidence" value="ECO:0007669"/>
    <property type="project" value="TreeGrafter"/>
</dbReference>
<dbReference type="PIRSF" id="PIRSF000709">
    <property type="entry name" value="6PFK_2-Ptase"/>
    <property type="match status" value="1"/>
</dbReference>
<dbReference type="SMART" id="SM00855">
    <property type="entry name" value="PGAM"/>
    <property type="match status" value="1"/>
</dbReference>
<dbReference type="CDD" id="cd07067">
    <property type="entry name" value="HP_PGM_like"/>
    <property type="match status" value="1"/>
</dbReference>
<proteinExistence type="predicted"/>
<evidence type="ECO:0000313" key="2">
    <source>
        <dbReference type="Proteomes" id="UP000269544"/>
    </source>
</evidence>
<dbReference type="Proteomes" id="UP000269544">
    <property type="component" value="Chromosome"/>
</dbReference>
<organism evidence="1 2">
    <name type="scientific">Aedoeadaptatus ivorii</name>
    <dbReference type="NCBI Taxonomy" id="54006"/>
    <lineage>
        <taxon>Bacteria</taxon>
        <taxon>Bacillati</taxon>
        <taxon>Bacillota</taxon>
        <taxon>Tissierellia</taxon>
        <taxon>Tissierellales</taxon>
        <taxon>Peptoniphilaceae</taxon>
        <taxon>Aedoeadaptatus</taxon>
    </lineage>
</organism>
<dbReference type="GO" id="GO:0016791">
    <property type="term" value="F:phosphatase activity"/>
    <property type="evidence" value="ECO:0007669"/>
    <property type="project" value="TreeGrafter"/>
</dbReference>
<dbReference type="Pfam" id="PF00300">
    <property type="entry name" value="His_Phos_1"/>
    <property type="match status" value="1"/>
</dbReference>
<sequence length="183" mass="20341">MTKTIYLMRHGRTRANLEKYYGSAEEPLLFEPAAFSEAKAVVAQIDPVGIAASPYLRAMQTAAIVKPDTIARIDEEPLLREVSMGVLEGRRFSDAYDQYGAALDPWIDDPFSNAPPRGESLKDAMVRAEAFLQAAEEGHLYVSHDGIIRLILCAVAGDIRRFFDISVQNLQIVPLDCNEISKR</sequence>
<dbReference type="PANTHER" id="PTHR48100:SF1">
    <property type="entry name" value="HISTIDINE PHOSPHATASE FAMILY PROTEIN-RELATED"/>
    <property type="match status" value="1"/>
</dbReference>
<accession>A0A3S5C2E3</accession>
<evidence type="ECO:0000313" key="1">
    <source>
        <dbReference type="EMBL" id="VEJ35459.1"/>
    </source>
</evidence>
<dbReference type="PANTHER" id="PTHR48100">
    <property type="entry name" value="BROAD-SPECIFICITY PHOSPHATASE YOR283W-RELATED"/>
    <property type="match status" value="1"/>
</dbReference>
<dbReference type="AlphaFoldDB" id="A0A3S5C2E3"/>
<reference evidence="1 2" key="1">
    <citation type="submission" date="2018-12" db="EMBL/GenBank/DDBJ databases">
        <authorList>
            <consortium name="Pathogen Informatics"/>
        </authorList>
    </citation>
    <scope>NUCLEOTIDE SEQUENCE [LARGE SCALE GENOMIC DNA]</scope>
    <source>
        <strain evidence="1 2">NCTC13079</strain>
    </source>
</reference>
<keyword evidence="2" id="KW-1185">Reference proteome</keyword>
<dbReference type="KEGG" id="piv:NCTC13079_00698"/>
<dbReference type="InterPro" id="IPR050275">
    <property type="entry name" value="PGM_Phosphatase"/>
</dbReference>